<keyword evidence="5 6" id="KW-0472">Membrane</keyword>
<feature type="transmembrane region" description="Helical" evidence="6">
    <location>
        <begin position="367"/>
        <end position="387"/>
    </location>
</feature>
<evidence type="ECO:0000256" key="3">
    <source>
        <dbReference type="ARBA" id="ARBA00022692"/>
    </source>
</evidence>
<dbReference type="AlphaFoldDB" id="A0A0W0YX20"/>
<feature type="transmembrane region" description="Helical" evidence="6">
    <location>
        <begin position="7"/>
        <end position="25"/>
    </location>
</feature>
<keyword evidence="3 6" id="KW-0812">Transmembrane</keyword>
<evidence type="ECO:0000256" key="4">
    <source>
        <dbReference type="ARBA" id="ARBA00022989"/>
    </source>
</evidence>
<dbReference type="GO" id="GO:0005886">
    <property type="term" value="C:plasma membrane"/>
    <property type="evidence" value="ECO:0007669"/>
    <property type="project" value="TreeGrafter"/>
</dbReference>
<name>A0A0W0YX20_9GAMM</name>
<comment type="subcellular location">
    <subcellularLocation>
        <location evidence="1">Membrane</location>
        <topology evidence="1">Multi-pass membrane protein</topology>
    </subcellularLocation>
</comment>
<feature type="transmembrane region" description="Helical" evidence="6">
    <location>
        <begin position="203"/>
        <end position="231"/>
    </location>
</feature>
<dbReference type="PANTHER" id="PTHR23502">
    <property type="entry name" value="MAJOR FACILITATOR SUPERFAMILY"/>
    <property type="match status" value="1"/>
</dbReference>
<feature type="transmembrane region" description="Helical" evidence="6">
    <location>
        <begin position="76"/>
        <end position="96"/>
    </location>
</feature>
<feature type="transmembrane region" description="Helical" evidence="6">
    <location>
        <begin position="277"/>
        <end position="298"/>
    </location>
</feature>
<keyword evidence="4 6" id="KW-1133">Transmembrane helix</keyword>
<dbReference type="PANTHER" id="PTHR23502:SF132">
    <property type="entry name" value="POLYAMINE TRANSPORTER 2-RELATED"/>
    <property type="match status" value="1"/>
</dbReference>
<evidence type="ECO:0000259" key="7">
    <source>
        <dbReference type="PROSITE" id="PS50850"/>
    </source>
</evidence>
<dbReference type="EMBL" id="LNYW01000035">
    <property type="protein sequence ID" value="KTD61477.1"/>
    <property type="molecule type" value="Genomic_DNA"/>
</dbReference>
<dbReference type="Gene3D" id="1.20.1720.10">
    <property type="entry name" value="Multidrug resistance protein D"/>
    <property type="match status" value="1"/>
</dbReference>
<feature type="transmembrane region" description="Helical" evidence="6">
    <location>
        <begin position="341"/>
        <end position="361"/>
    </location>
</feature>
<dbReference type="eggNOG" id="COG2814">
    <property type="taxonomic scope" value="Bacteria"/>
</dbReference>
<dbReference type="CDD" id="cd17320">
    <property type="entry name" value="MFS_MdfA_MDR_like"/>
    <property type="match status" value="1"/>
</dbReference>
<dbReference type="OrthoDB" id="9814303at2"/>
<evidence type="ECO:0000313" key="9">
    <source>
        <dbReference type="Proteomes" id="UP000054600"/>
    </source>
</evidence>
<feature type="transmembrane region" description="Helical" evidence="6">
    <location>
        <begin position="161"/>
        <end position="182"/>
    </location>
</feature>
<dbReference type="SUPFAM" id="SSF103473">
    <property type="entry name" value="MFS general substrate transporter"/>
    <property type="match status" value="1"/>
</dbReference>
<comment type="caution">
    <text evidence="8">The sequence shown here is derived from an EMBL/GenBank/DDBJ whole genome shotgun (WGS) entry which is preliminary data.</text>
</comment>
<feature type="transmembrane region" description="Helical" evidence="6">
    <location>
        <begin position="243"/>
        <end position="265"/>
    </location>
</feature>
<gene>
    <name evidence="8" type="ORF">Lsha_1234</name>
</gene>
<dbReference type="RefSeq" id="WP_018576563.1">
    <property type="nucleotide sequence ID" value="NZ_KB892388.1"/>
</dbReference>
<dbReference type="InterPro" id="IPR036259">
    <property type="entry name" value="MFS_trans_sf"/>
</dbReference>
<organism evidence="8 9">
    <name type="scientific">Legionella shakespearei DSM 23087</name>
    <dbReference type="NCBI Taxonomy" id="1122169"/>
    <lineage>
        <taxon>Bacteria</taxon>
        <taxon>Pseudomonadati</taxon>
        <taxon>Pseudomonadota</taxon>
        <taxon>Gammaproteobacteria</taxon>
        <taxon>Legionellales</taxon>
        <taxon>Legionellaceae</taxon>
        <taxon>Legionella</taxon>
    </lineage>
</organism>
<dbReference type="PATRIC" id="fig|1122169.6.peg.1422"/>
<dbReference type="Proteomes" id="UP000054600">
    <property type="component" value="Unassembled WGS sequence"/>
</dbReference>
<evidence type="ECO:0000313" key="8">
    <source>
        <dbReference type="EMBL" id="KTD61477.1"/>
    </source>
</evidence>
<proteinExistence type="predicted"/>
<feature type="domain" description="Major facilitator superfamily (MFS) profile" evidence="7">
    <location>
        <begin position="1"/>
        <end position="389"/>
    </location>
</feature>
<dbReference type="Pfam" id="PF07690">
    <property type="entry name" value="MFS_1"/>
    <property type="match status" value="1"/>
</dbReference>
<evidence type="ECO:0000256" key="1">
    <source>
        <dbReference type="ARBA" id="ARBA00004141"/>
    </source>
</evidence>
<evidence type="ECO:0000256" key="6">
    <source>
        <dbReference type="SAM" id="Phobius"/>
    </source>
</evidence>
<feature type="transmembrane region" description="Helical" evidence="6">
    <location>
        <begin position="102"/>
        <end position="119"/>
    </location>
</feature>
<keyword evidence="9" id="KW-1185">Reference proteome</keyword>
<reference evidence="8 9" key="1">
    <citation type="submission" date="2015-11" db="EMBL/GenBank/DDBJ databases">
        <title>Genomic analysis of 38 Legionella species identifies large and diverse effector repertoires.</title>
        <authorList>
            <person name="Burstein D."/>
            <person name="Amaro F."/>
            <person name="Zusman T."/>
            <person name="Lifshitz Z."/>
            <person name="Cohen O."/>
            <person name="Gilbert J.A."/>
            <person name="Pupko T."/>
            <person name="Shuman H.A."/>
            <person name="Segal G."/>
        </authorList>
    </citation>
    <scope>NUCLEOTIDE SEQUENCE [LARGE SCALE GENOMIC DNA]</scope>
    <source>
        <strain evidence="8 9">ATCC 49655</strain>
    </source>
</reference>
<feature type="transmembrane region" description="Helical" evidence="6">
    <location>
        <begin position="131"/>
        <end position="155"/>
    </location>
</feature>
<dbReference type="STRING" id="1122169.Lsha_1234"/>
<dbReference type="PROSITE" id="PS50850">
    <property type="entry name" value="MFS"/>
    <property type="match status" value="1"/>
</dbReference>
<accession>A0A0W0YX20</accession>
<sequence>MHHPKTPFLYIACLSGFSLITFDLYQPAMPNIIQYFHTTHELGQLTLSFYLFIQGLAQLFWGPLIDHFGRLKCLTVSLILFITATLVCIFASSIYILILGRVLQSFFGCCSAVVAFSSTRDYDDTLERAKILSYISMVVSVSPVIAPLFGAIVFLYFGWQATFICMAVAAMVLLFLAGPLLLESPYWLKEQAAFSFHQSIRHYLLILSSKHTWTGIIILTGAFANIMIFIVNSTYLIIQQLHYSPTVFALIFACNGFIMILSNFLGIRLREYFSLRWNMCFGSLLMIAGSFISLMLYLHQGFSLLTLVPLLIVTCGVCIANPPALSLALMNYPEIAGSATAILNTMRMSLSALIAAGIGILLTKNIYIVPLSMMFFGILCLLFSALYGKSEEMIS</sequence>
<keyword evidence="2" id="KW-0813">Transport</keyword>
<feature type="transmembrane region" description="Helical" evidence="6">
    <location>
        <begin position="45"/>
        <end position="64"/>
    </location>
</feature>
<evidence type="ECO:0000256" key="5">
    <source>
        <dbReference type="ARBA" id="ARBA00023136"/>
    </source>
</evidence>
<evidence type="ECO:0000256" key="2">
    <source>
        <dbReference type="ARBA" id="ARBA00022448"/>
    </source>
</evidence>
<dbReference type="InterPro" id="IPR011701">
    <property type="entry name" value="MFS"/>
</dbReference>
<dbReference type="GO" id="GO:1990961">
    <property type="term" value="P:xenobiotic detoxification by transmembrane export across the plasma membrane"/>
    <property type="evidence" value="ECO:0007669"/>
    <property type="project" value="TreeGrafter"/>
</dbReference>
<dbReference type="InterPro" id="IPR020846">
    <property type="entry name" value="MFS_dom"/>
</dbReference>
<protein>
    <submittedName>
        <fullName evidence="8">Multidrug resistance protein D</fullName>
    </submittedName>
</protein>
<feature type="transmembrane region" description="Helical" evidence="6">
    <location>
        <begin position="304"/>
        <end position="329"/>
    </location>
</feature>
<dbReference type="GO" id="GO:0022857">
    <property type="term" value="F:transmembrane transporter activity"/>
    <property type="evidence" value="ECO:0007669"/>
    <property type="project" value="InterPro"/>
</dbReference>